<dbReference type="InterPro" id="IPR001452">
    <property type="entry name" value="SH3_domain"/>
</dbReference>
<keyword evidence="1 3" id="KW-0728">SH3 domain</keyword>
<dbReference type="SUPFAM" id="SSF64268">
    <property type="entry name" value="PX domain"/>
    <property type="match status" value="1"/>
</dbReference>
<keyword evidence="7" id="KW-1185">Reference proteome</keyword>
<dbReference type="AlphaFoldDB" id="A0A2U1J8E3"/>
<dbReference type="InterPro" id="IPR000270">
    <property type="entry name" value="PB1_dom"/>
</dbReference>
<feature type="domain" description="SH3" evidence="4">
    <location>
        <begin position="192"/>
        <end position="254"/>
    </location>
</feature>
<dbReference type="Pfam" id="PF14604">
    <property type="entry name" value="SH3_9"/>
    <property type="match status" value="1"/>
</dbReference>
<dbReference type="Proteomes" id="UP000245591">
    <property type="component" value="Unassembled WGS sequence"/>
</dbReference>
<name>A0A2U1J8E3_SMIAN</name>
<dbReference type="Gene3D" id="3.10.20.90">
    <property type="entry name" value="Phosphatidylinositol 3-kinase Catalytic Subunit, Chain A, domain 1"/>
    <property type="match status" value="1"/>
</dbReference>
<evidence type="ECO:0008006" key="8">
    <source>
        <dbReference type="Google" id="ProtNLM"/>
    </source>
</evidence>
<protein>
    <recommendedName>
        <fullName evidence="8">SH3 domain-containing protein</fullName>
    </recommendedName>
</protein>
<evidence type="ECO:0000259" key="4">
    <source>
        <dbReference type="PROSITE" id="PS50002"/>
    </source>
</evidence>
<dbReference type="EMBL" id="MBFU01000183">
    <property type="protein sequence ID" value="PWA01357.1"/>
    <property type="molecule type" value="Genomic_DNA"/>
</dbReference>
<keyword evidence="2" id="KW-0727">SH2 domain</keyword>
<dbReference type="PROSITE" id="PS51745">
    <property type="entry name" value="PB1"/>
    <property type="match status" value="1"/>
</dbReference>
<dbReference type="InterPro" id="IPR036028">
    <property type="entry name" value="SH3-like_dom_sf"/>
</dbReference>
<dbReference type="Gene3D" id="3.30.1520.10">
    <property type="entry name" value="Phox-like domain"/>
    <property type="match status" value="1"/>
</dbReference>
<evidence type="ECO:0000256" key="2">
    <source>
        <dbReference type="ARBA" id="ARBA00022999"/>
    </source>
</evidence>
<dbReference type="Pfam" id="PF07653">
    <property type="entry name" value="SH3_2"/>
    <property type="match status" value="1"/>
</dbReference>
<dbReference type="InterPro" id="IPR053793">
    <property type="entry name" value="PB1-like"/>
</dbReference>
<evidence type="ECO:0000259" key="5">
    <source>
        <dbReference type="PROSITE" id="PS51745"/>
    </source>
</evidence>
<gene>
    <name evidence="6" type="ORF">BB558_002552</name>
</gene>
<feature type="domain" description="SH3" evidence="4">
    <location>
        <begin position="3"/>
        <end position="65"/>
    </location>
</feature>
<evidence type="ECO:0000256" key="1">
    <source>
        <dbReference type="ARBA" id="ARBA00022443"/>
    </source>
</evidence>
<dbReference type="GO" id="GO:0035091">
    <property type="term" value="F:phosphatidylinositol binding"/>
    <property type="evidence" value="ECO:0007669"/>
    <property type="project" value="InterPro"/>
</dbReference>
<organism evidence="6 7">
    <name type="scientific">Smittium angustum</name>
    <dbReference type="NCBI Taxonomy" id="133377"/>
    <lineage>
        <taxon>Eukaryota</taxon>
        <taxon>Fungi</taxon>
        <taxon>Fungi incertae sedis</taxon>
        <taxon>Zoopagomycota</taxon>
        <taxon>Kickxellomycotina</taxon>
        <taxon>Harpellomycetes</taxon>
        <taxon>Harpellales</taxon>
        <taxon>Legeriomycetaceae</taxon>
        <taxon>Smittium</taxon>
    </lineage>
</organism>
<evidence type="ECO:0000256" key="3">
    <source>
        <dbReference type="PROSITE-ProRule" id="PRU00192"/>
    </source>
</evidence>
<comment type="caution">
    <text evidence="6">The sequence shown here is derived from an EMBL/GenBank/DDBJ whole genome shotgun (WGS) entry which is preliminary data.</text>
</comment>
<dbReference type="PROSITE" id="PS50002">
    <property type="entry name" value="SH3"/>
    <property type="match status" value="2"/>
</dbReference>
<dbReference type="PANTHER" id="PTHR46037">
    <property type="entry name" value="PROTEIN ENHANCER OF SEVENLESS 2B"/>
    <property type="match status" value="1"/>
</dbReference>
<dbReference type="InterPro" id="IPR036871">
    <property type="entry name" value="PX_dom_sf"/>
</dbReference>
<proteinExistence type="predicted"/>
<dbReference type="Gene3D" id="2.30.30.40">
    <property type="entry name" value="SH3 Domains"/>
    <property type="match status" value="2"/>
</dbReference>
<dbReference type="SMART" id="SM00666">
    <property type="entry name" value="PB1"/>
    <property type="match status" value="1"/>
</dbReference>
<dbReference type="SMART" id="SM00326">
    <property type="entry name" value="SH3"/>
    <property type="match status" value="2"/>
</dbReference>
<dbReference type="Pfam" id="PF00564">
    <property type="entry name" value="PB1"/>
    <property type="match status" value="1"/>
</dbReference>
<feature type="domain" description="PB1" evidence="5">
    <location>
        <begin position="593"/>
        <end position="682"/>
    </location>
</feature>
<reference evidence="6 7" key="1">
    <citation type="journal article" date="2018" name="MBio">
        <title>Comparative Genomics Reveals the Core Gene Toolbox for the Fungus-Insect Symbiosis.</title>
        <authorList>
            <person name="Wang Y."/>
            <person name="Stata M."/>
            <person name="Wang W."/>
            <person name="Stajich J.E."/>
            <person name="White M.M."/>
            <person name="Moncalvo J.M."/>
        </authorList>
    </citation>
    <scope>NUCLEOTIDE SEQUENCE [LARGE SCALE GENOMIC DNA]</scope>
    <source>
        <strain evidence="6 7">AUS-126-30</strain>
    </source>
</reference>
<dbReference type="InterPro" id="IPR043539">
    <property type="entry name" value="Grb2-like"/>
</dbReference>
<dbReference type="CDD" id="cd05992">
    <property type="entry name" value="PB1"/>
    <property type="match status" value="1"/>
</dbReference>
<dbReference type="SUPFAM" id="SSF50044">
    <property type="entry name" value="SH3-domain"/>
    <property type="match status" value="2"/>
</dbReference>
<dbReference type="SUPFAM" id="SSF54277">
    <property type="entry name" value="CAD &amp; PB1 domains"/>
    <property type="match status" value="1"/>
</dbReference>
<sequence length="684" mass="76675">MDPPKKVIRATTSYTAASQKEVSFKKGDFFHVIARENDTQFYYVSNPLMKIKGLVPVSCFETLETRADKLKKSKLIPISSLKKTQLPPLPHIQTTTSQTSLNSVNIVSYPIGRSESESAVQEFNRSLLSSNELTHSNNGNYLGAFTSLQDSKNSKSCINFDDWNSVEIISSTKKTEPKTKFMDTYHYDSDGQSTIQALVLYNFVAESKEELSVSEGDRLLILAQSTNDWYVAELYENQGSVGLVPVSYVALIKPGSNELCRDPERYMEKYKVRIPTVEEWKRLTLATQTSSKSSSLSSSKSIGKEQGLAFNSVLDEYMDIIGIPYSNSLTEYVPNKDTMNNSKNVGGFYHNENMIMEDFDHQKQEIGGTTDYEEYENDSISPFNLFPPTQKISLKTKSMPGPKGNIGFIVKSIKTSSFIWKNGKYLFLTEYRLSNNKQNHVYKSWEEFCRFYKHIITEYPTLSGLLKNGSQSNSHQYSFMSDNIATRRLGELSNFVEKLSVSCPNALSSATTLAFLEIIPATNLARFNSDSRSLVSQNSLENIKTNSFGNEYFSGENTFAGTQMSINTLIGTPISPENSNMMSANSFSKASHAIKIKVMFEKEMVALRVSQSCGYDTLVSKIYDRLSGNFGKLSDSRGLPEGFVLTYKNSSGDLTALTNDTDLQKAIESFGNEKLVISISHDFY</sequence>
<evidence type="ECO:0000313" key="7">
    <source>
        <dbReference type="Proteomes" id="UP000245591"/>
    </source>
</evidence>
<accession>A0A2U1J8E3</accession>
<evidence type="ECO:0000313" key="6">
    <source>
        <dbReference type="EMBL" id="PWA01357.1"/>
    </source>
</evidence>